<dbReference type="GO" id="GO:0008270">
    <property type="term" value="F:zinc ion binding"/>
    <property type="evidence" value="ECO:0007669"/>
    <property type="project" value="UniProtKB-KW"/>
</dbReference>
<reference evidence="6 7" key="1">
    <citation type="journal article" date="2015" name="MBio">
        <title>Phylogenetic Distribution of CRISPR-Cas Systems in Antibiotic-Resistant Pseudomonas aeruginosa.</title>
        <authorList>
            <person name="van Belkum A."/>
            <person name="Soriaga L.B."/>
            <person name="LaFave M.C."/>
            <person name="Akella S."/>
            <person name="Veyrieras J.B."/>
            <person name="Barbu E.M."/>
            <person name="Shortridge D."/>
            <person name="Blanc B."/>
            <person name="Hannum G."/>
            <person name="Zambardi G."/>
            <person name="Miller K."/>
            <person name="Enright M.C."/>
            <person name="Mugnier N."/>
            <person name="Brami D."/>
            <person name="Schicklin S."/>
            <person name="Felderman M."/>
            <person name="Schwartz A.S."/>
            <person name="Richardson T.H."/>
            <person name="Peterson T.C."/>
            <person name="Hubby B."/>
            <person name="Cady K.C."/>
        </authorList>
    </citation>
    <scope>NUCLEOTIDE SEQUENCE [LARGE SCALE GENOMIC DNA]</scope>
</reference>
<dbReference type="PROSITE" id="PS51128">
    <property type="entry name" value="ZF_DKSA_2"/>
    <property type="match status" value="1"/>
</dbReference>
<accession>A0A0U4IIN4</accession>
<keyword evidence="7" id="KW-1185">Reference proteome</keyword>
<evidence type="ECO:0000313" key="7">
    <source>
        <dbReference type="Proteomes" id="UP000201753"/>
    </source>
</evidence>
<dbReference type="EMBL" id="KT887559">
    <property type="protein sequence ID" value="ALY08266.1"/>
    <property type="molecule type" value="Genomic_DNA"/>
</dbReference>
<dbReference type="PANTHER" id="PTHR38777">
    <property type="entry name" value="FELS-2 PROPHAGE PROTEIN"/>
    <property type="match status" value="1"/>
</dbReference>
<evidence type="ECO:0000256" key="1">
    <source>
        <dbReference type="ARBA" id="ARBA00022723"/>
    </source>
</evidence>
<comment type="caution">
    <text evidence="4">Lacks conserved residue(s) required for the propagation of feature annotation.</text>
</comment>
<dbReference type="RefSeq" id="YP_009276445.1">
    <property type="nucleotide sequence ID" value="NC_030940.1"/>
</dbReference>
<proteinExistence type="predicted"/>
<name>A0A0U4IIN4_9CAUD</name>
<evidence type="ECO:0000256" key="4">
    <source>
        <dbReference type="PROSITE-ProRule" id="PRU00510"/>
    </source>
</evidence>
<evidence type="ECO:0000256" key="2">
    <source>
        <dbReference type="ARBA" id="ARBA00022771"/>
    </source>
</evidence>
<dbReference type="KEGG" id="vg:28799629"/>
<dbReference type="InterPro" id="IPR000962">
    <property type="entry name" value="Znf_DskA_TraR"/>
</dbReference>
<dbReference type="GeneID" id="28799629"/>
<dbReference type="Pfam" id="PF01258">
    <property type="entry name" value="zf-dskA_traR"/>
    <property type="match status" value="1"/>
</dbReference>
<organism evidence="6 7">
    <name type="scientific">Pseudomonas phage phi3</name>
    <dbReference type="NCBI Taxonomy" id="1754217"/>
    <lineage>
        <taxon>Viruses</taxon>
        <taxon>Duplodnaviria</taxon>
        <taxon>Heunggongvirae</taxon>
        <taxon>Uroviricota</taxon>
        <taxon>Caudoviricetes</taxon>
        <taxon>Peduoviridae</taxon>
        <taxon>Phitrevirus</taxon>
        <taxon>Phitrevirus phi3</taxon>
    </lineage>
</organism>
<dbReference type="GO" id="GO:1900378">
    <property type="term" value="P:positive regulation of secondary metabolite biosynthetic process"/>
    <property type="evidence" value="ECO:0007669"/>
    <property type="project" value="TreeGrafter"/>
</dbReference>
<dbReference type="Proteomes" id="UP000201753">
    <property type="component" value="Segment"/>
</dbReference>
<evidence type="ECO:0000259" key="5">
    <source>
        <dbReference type="Pfam" id="PF01258"/>
    </source>
</evidence>
<evidence type="ECO:0000313" key="6">
    <source>
        <dbReference type="EMBL" id="ALY08266.1"/>
    </source>
</evidence>
<keyword evidence="3" id="KW-0862">Zinc</keyword>
<feature type="domain" description="Zinc finger DksA/TraR C4-type" evidence="5">
    <location>
        <begin position="34"/>
        <end position="66"/>
    </location>
</feature>
<sequence length="69" mass="7720">MADCFDRAQARELQDRELALQAHQVRVRPSGPSLTHCQECGEQIPEARRALGGIIRCTPCQARFEKGGR</sequence>
<dbReference type="OrthoDB" id="24362at10239"/>
<protein>
    <submittedName>
        <fullName evidence="6">DksA/TraR family C4-type zinc finger protein</fullName>
    </submittedName>
</protein>
<keyword evidence="2" id="KW-0863">Zinc-finger</keyword>
<dbReference type="PANTHER" id="PTHR38777:SF1">
    <property type="entry name" value="DNAK SUPPRESSOR PROTEIN"/>
    <property type="match status" value="1"/>
</dbReference>
<evidence type="ECO:0000256" key="3">
    <source>
        <dbReference type="ARBA" id="ARBA00022833"/>
    </source>
</evidence>
<keyword evidence="1" id="KW-0479">Metal-binding</keyword>